<accession>A0AAW0L3K8</accession>
<organism evidence="1 2">
    <name type="scientific">Quercus suber</name>
    <name type="common">Cork oak</name>
    <dbReference type="NCBI Taxonomy" id="58331"/>
    <lineage>
        <taxon>Eukaryota</taxon>
        <taxon>Viridiplantae</taxon>
        <taxon>Streptophyta</taxon>
        <taxon>Embryophyta</taxon>
        <taxon>Tracheophyta</taxon>
        <taxon>Spermatophyta</taxon>
        <taxon>Magnoliopsida</taxon>
        <taxon>eudicotyledons</taxon>
        <taxon>Gunneridae</taxon>
        <taxon>Pentapetalae</taxon>
        <taxon>rosids</taxon>
        <taxon>fabids</taxon>
        <taxon>Fagales</taxon>
        <taxon>Fagaceae</taxon>
        <taxon>Quercus</taxon>
    </lineage>
</organism>
<reference evidence="1 2" key="1">
    <citation type="journal article" date="2018" name="Sci. Data">
        <title>The draft genome sequence of cork oak.</title>
        <authorList>
            <person name="Ramos A.M."/>
            <person name="Usie A."/>
            <person name="Barbosa P."/>
            <person name="Barros P.M."/>
            <person name="Capote T."/>
            <person name="Chaves I."/>
            <person name="Simoes F."/>
            <person name="Abreu I."/>
            <person name="Carrasquinho I."/>
            <person name="Faro C."/>
            <person name="Guimaraes J.B."/>
            <person name="Mendonca D."/>
            <person name="Nobrega F."/>
            <person name="Rodrigues L."/>
            <person name="Saibo N.J.M."/>
            <person name="Varela M.C."/>
            <person name="Egas C."/>
            <person name="Matos J."/>
            <person name="Miguel C.M."/>
            <person name="Oliveira M.M."/>
            <person name="Ricardo C.P."/>
            <person name="Goncalves S."/>
        </authorList>
    </citation>
    <scope>NUCLEOTIDE SEQUENCE [LARGE SCALE GENOMIC DNA]</scope>
    <source>
        <strain evidence="2">cv. HL8</strain>
    </source>
</reference>
<keyword evidence="2" id="KW-1185">Reference proteome</keyword>
<name>A0AAW0L3K8_QUESU</name>
<gene>
    <name evidence="1" type="ORF">CFP56_010239</name>
</gene>
<dbReference type="EMBL" id="PKMF04000178">
    <property type="protein sequence ID" value="KAK7844911.1"/>
    <property type="molecule type" value="Genomic_DNA"/>
</dbReference>
<sequence>MRDRLRGDPKIIRKGIVLSDDLSRLIPLFDKSKSSSQEYGDHIFRWLFEGDEPIGEKLEE</sequence>
<comment type="caution">
    <text evidence="1">The sequence shown here is derived from an EMBL/GenBank/DDBJ whole genome shotgun (WGS) entry which is preliminary data.</text>
</comment>
<evidence type="ECO:0000313" key="1">
    <source>
        <dbReference type="EMBL" id="KAK7844911.1"/>
    </source>
</evidence>
<protein>
    <submittedName>
        <fullName evidence="1">Uncharacterized protein</fullName>
    </submittedName>
</protein>
<dbReference type="AlphaFoldDB" id="A0AAW0L3K8"/>
<proteinExistence type="predicted"/>
<evidence type="ECO:0000313" key="2">
    <source>
        <dbReference type="Proteomes" id="UP000237347"/>
    </source>
</evidence>
<dbReference type="Proteomes" id="UP000237347">
    <property type="component" value="Unassembled WGS sequence"/>
</dbReference>